<keyword evidence="4" id="KW-1185">Reference proteome</keyword>
<dbReference type="STRING" id="1912961.BU204_12395"/>
<comment type="caution">
    <text evidence="3">The sequence shown here is derived from an EMBL/GenBank/DDBJ whole genome shotgun (WGS) entry which is preliminary data.</text>
</comment>
<dbReference type="EMBL" id="MSIE01000019">
    <property type="protein sequence ID" value="OLF17191.1"/>
    <property type="molecule type" value="Genomic_DNA"/>
</dbReference>
<dbReference type="Gene3D" id="3.40.50.2000">
    <property type="entry name" value="Glycogen Phosphorylase B"/>
    <property type="match status" value="2"/>
</dbReference>
<dbReference type="PANTHER" id="PTHR48043:SF145">
    <property type="entry name" value="FI06409P-RELATED"/>
    <property type="match status" value="1"/>
</dbReference>
<evidence type="ECO:0000313" key="4">
    <source>
        <dbReference type="Proteomes" id="UP000185596"/>
    </source>
</evidence>
<evidence type="ECO:0000313" key="3">
    <source>
        <dbReference type="EMBL" id="OLF17191.1"/>
    </source>
</evidence>
<name>A0A1Q8CS49_9PSEU</name>
<evidence type="ECO:0000256" key="1">
    <source>
        <dbReference type="ARBA" id="ARBA00022676"/>
    </source>
</evidence>
<keyword evidence="1" id="KW-0328">Glycosyltransferase</keyword>
<accession>A0A1Q8CS49</accession>
<dbReference type="Pfam" id="PF00201">
    <property type="entry name" value="UDPGT"/>
    <property type="match status" value="1"/>
</dbReference>
<evidence type="ECO:0000256" key="2">
    <source>
        <dbReference type="ARBA" id="ARBA00022679"/>
    </source>
</evidence>
<dbReference type="AlphaFoldDB" id="A0A1Q8CS49"/>
<dbReference type="InterPro" id="IPR050271">
    <property type="entry name" value="UDP-glycosyltransferase"/>
</dbReference>
<dbReference type="PANTHER" id="PTHR48043">
    <property type="entry name" value="EG:EG0003.4 PROTEIN-RELATED"/>
    <property type="match status" value="1"/>
</dbReference>
<reference evidence="3 4" key="1">
    <citation type="submission" date="2016-12" db="EMBL/GenBank/DDBJ databases">
        <title>The draft genome sequence of Actinophytocola sp. 11-183.</title>
        <authorList>
            <person name="Wang W."/>
            <person name="Yuan L."/>
        </authorList>
    </citation>
    <scope>NUCLEOTIDE SEQUENCE [LARGE SCALE GENOMIC DNA]</scope>
    <source>
        <strain evidence="3 4">11-183</strain>
    </source>
</reference>
<proteinExistence type="predicted"/>
<dbReference type="CDD" id="cd03784">
    <property type="entry name" value="GT1_Gtf-like"/>
    <property type="match status" value="1"/>
</dbReference>
<dbReference type="Proteomes" id="UP000185596">
    <property type="component" value="Unassembled WGS sequence"/>
</dbReference>
<dbReference type="InterPro" id="IPR002213">
    <property type="entry name" value="UDP_glucos_trans"/>
</dbReference>
<dbReference type="RefSeq" id="WP_075125790.1">
    <property type="nucleotide sequence ID" value="NZ_MSIE01000019.1"/>
</dbReference>
<dbReference type="SUPFAM" id="SSF53756">
    <property type="entry name" value="UDP-Glycosyltransferase/glycogen phosphorylase"/>
    <property type="match status" value="1"/>
</dbReference>
<keyword evidence="2 3" id="KW-0808">Transferase</keyword>
<gene>
    <name evidence="3" type="ORF">BU204_12395</name>
</gene>
<protein>
    <submittedName>
        <fullName evidence="3">MGT family glycosyltransferase</fullName>
    </submittedName>
</protein>
<organism evidence="3 4">
    <name type="scientific">Actinophytocola xanthii</name>
    <dbReference type="NCBI Taxonomy" id="1912961"/>
    <lineage>
        <taxon>Bacteria</taxon>
        <taxon>Bacillati</taxon>
        <taxon>Actinomycetota</taxon>
        <taxon>Actinomycetes</taxon>
        <taxon>Pseudonocardiales</taxon>
        <taxon>Pseudonocardiaceae</taxon>
    </lineage>
</organism>
<sequence>METNQRPVLFVSSAESGLLNPLLVLAGELARRGVPDLWFATDESRRADVERLSAASLVRFVAFGTPERERSSATMDQRDYENFAHRSRLRSRRSGFQLVYDPAGQAAKLRELRDVVDRNRPALMVIDGVSVLAVALAISRGIPFVLSNPFLVSHVMTGHVPLLTKSHLPWPFPVPHSGLPLRMTLRQQVYNQVFKLNTLGMFLGPAMRSRLRADVALCAELDIPGPARRAANALDRAELVLNYTVREVDYPLSTLPNMRMVGAMLPPLPEAPDDTAVTDWLDAHPSVVYIGLGTITRLSEPDLRGIVEVARRLGGRHHVLWKLPKAQQELLPPQAELPDNLRIETWLPSQHDVLAHPSVKVFLTHGGSNGFHECLYFGTPMVIRPLWADCHDVAARGQDLGVSLTVDDPYVMDPDDLVHKITRVADEGSFRAAAERVAMSQRAAGGRDAAADLVLDRLNQRQ</sequence>
<dbReference type="GO" id="GO:0008194">
    <property type="term" value="F:UDP-glycosyltransferase activity"/>
    <property type="evidence" value="ECO:0007669"/>
    <property type="project" value="InterPro"/>
</dbReference>
<dbReference type="OrthoDB" id="764352at2"/>